<dbReference type="Proteomes" id="UP000239471">
    <property type="component" value="Unassembled WGS sequence"/>
</dbReference>
<dbReference type="CDD" id="cd16913">
    <property type="entry name" value="YkuD_like"/>
    <property type="match status" value="1"/>
</dbReference>
<dbReference type="GO" id="GO:0071555">
    <property type="term" value="P:cell wall organization"/>
    <property type="evidence" value="ECO:0007669"/>
    <property type="project" value="UniProtKB-UniRule"/>
</dbReference>
<protein>
    <recommendedName>
        <fullName evidence="7">L,D-TPase catalytic domain-containing protein</fullName>
    </recommendedName>
</protein>
<keyword evidence="2" id="KW-0808">Transferase</keyword>
<keyword evidence="9" id="KW-1185">Reference proteome</keyword>
<comment type="caution">
    <text evidence="8">The sequence shown here is derived from an EMBL/GenBank/DDBJ whole genome shotgun (WGS) entry which is preliminary data.</text>
</comment>
<feature type="domain" description="L,D-TPase catalytic" evidence="7">
    <location>
        <begin position="1"/>
        <end position="118"/>
    </location>
</feature>
<evidence type="ECO:0000313" key="8">
    <source>
        <dbReference type="EMBL" id="PRR81179.1"/>
    </source>
</evidence>
<dbReference type="EMBL" id="PVXQ01000034">
    <property type="protein sequence ID" value="PRR81179.1"/>
    <property type="molecule type" value="Genomic_DNA"/>
</dbReference>
<dbReference type="InterPro" id="IPR038063">
    <property type="entry name" value="Transpep_catalytic_dom"/>
</dbReference>
<dbReference type="GO" id="GO:0071972">
    <property type="term" value="F:peptidoglycan L,D-transpeptidase activity"/>
    <property type="evidence" value="ECO:0007669"/>
    <property type="project" value="TreeGrafter"/>
</dbReference>
<dbReference type="Gene3D" id="2.40.440.10">
    <property type="entry name" value="L,D-transpeptidase catalytic domain-like"/>
    <property type="match status" value="1"/>
</dbReference>
<organism evidence="8 9">
    <name type="scientific">Clostridium vincentii</name>
    <dbReference type="NCBI Taxonomy" id="52704"/>
    <lineage>
        <taxon>Bacteria</taxon>
        <taxon>Bacillati</taxon>
        <taxon>Bacillota</taxon>
        <taxon>Clostridia</taxon>
        <taxon>Eubacteriales</taxon>
        <taxon>Clostridiaceae</taxon>
        <taxon>Clostridium</taxon>
    </lineage>
</organism>
<reference evidence="8 9" key="1">
    <citation type="submission" date="2018-03" db="EMBL/GenBank/DDBJ databases">
        <title>Genome sequence of Clostridium vincentii DSM 10228.</title>
        <authorList>
            <person name="Poehlein A."/>
            <person name="Daniel R."/>
        </authorList>
    </citation>
    <scope>NUCLEOTIDE SEQUENCE [LARGE SCALE GENOMIC DNA]</scope>
    <source>
        <strain evidence="8 9">DSM 10228</strain>
    </source>
</reference>
<evidence type="ECO:0000256" key="3">
    <source>
        <dbReference type="ARBA" id="ARBA00022960"/>
    </source>
</evidence>
<name>A0A2T0BBA2_9CLOT</name>
<dbReference type="GO" id="GO:0008360">
    <property type="term" value="P:regulation of cell shape"/>
    <property type="evidence" value="ECO:0007669"/>
    <property type="project" value="UniProtKB-UniRule"/>
</dbReference>
<evidence type="ECO:0000256" key="1">
    <source>
        <dbReference type="ARBA" id="ARBA00004752"/>
    </source>
</evidence>
<accession>A0A2T0BBA2</accession>
<gene>
    <name evidence="8" type="ORF">CLVI_26830</name>
</gene>
<evidence type="ECO:0000256" key="4">
    <source>
        <dbReference type="ARBA" id="ARBA00022984"/>
    </source>
</evidence>
<proteinExistence type="predicted"/>
<evidence type="ECO:0000313" key="9">
    <source>
        <dbReference type="Proteomes" id="UP000239471"/>
    </source>
</evidence>
<dbReference type="GO" id="GO:0005576">
    <property type="term" value="C:extracellular region"/>
    <property type="evidence" value="ECO:0007669"/>
    <property type="project" value="TreeGrafter"/>
</dbReference>
<dbReference type="GO" id="GO:0018104">
    <property type="term" value="P:peptidoglycan-protein cross-linking"/>
    <property type="evidence" value="ECO:0007669"/>
    <property type="project" value="TreeGrafter"/>
</dbReference>
<feature type="active site" description="Proton donor/acceptor" evidence="6">
    <location>
        <position position="73"/>
    </location>
</feature>
<evidence type="ECO:0000256" key="5">
    <source>
        <dbReference type="ARBA" id="ARBA00023316"/>
    </source>
</evidence>
<dbReference type="InterPro" id="IPR005490">
    <property type="entry name" value="LD_TPept_cat_dom"/>
</dbReference>
<dbReference type="AlphaFoldDB" id="A0A2T0BBA2"/>
<dbReference type="PROSITE" id="PS52029">
    <property type="entry name" value="LD_TPASE"/>
    <property type="match status" value="1"/>
</dbReference>
<keyword evidence="5 6" id="KW-0961">Cell wall biogenesis/degradation</keyword>
<keyword evidence="3 6" id="KW-0133">Cell shape</keyword>
<dbReference type="Pfam" id="PF03734">
    <property type="entry name" value="YkuD"/>
    <property type="match status" value="1"/>
</dbReference>
<sequence length="118" mass="12745">MEINLTKQHLWFYKNGKLITDGDVITGLPTKDSETPTGIYQLKYKAKNATLKGEGYSVPVAVFMPFNAGIGIHGLGNRPLFGGSVYLKNGSQGCINCPSSLVKTIYNNIDAGTPVVCY</sequence>
<comment type="pathway">
    <text evidence="1 6">Cell wall biogenesis; peptidoglycan biosynthesis.</text>
</comment>
<keyword evidence="4 6" id="KW-0573">Peptidoglycan synthesis</keyword>
<dbReference type="PANTHER" id="PTHR30582:SF33">
    <property type="entry name" value="EXPORTED PROTEIN"/>
    <property type="match status" value="1"/>
</dbReference>
<evidence type="ECO:0000259" key="7">
    <source>
        <dbReference type="PROSITE" id="PS52029"/>
    </source>
</evidence>
<evidence type="ECO:0000256" key="6">
    <source>
        <dbReference type="PROSITE-ProRule" id="PRU01373"/>
    </source>
</evidence>
<dbReference type="PANTHER" id="PTHR30582">
    <property type="entry name" value="L,D-TRANSPEPTIDASE"/>
    <property type="match status" value="1"/>
</dbReference>
<dbReference type="InterPro" id="IPR050979">
    <property type="entry name" value="LD-transpeptidase"/>
</dbReference>
<dbReference type="GO" id="GO:0016740">
    <property type="term" value="F:transferase activity"/>
    <property type="evidence" value="ECO:0007669"/>
    <property type="project" value="UniProtKB-KW"/>
</dbReference>
<dbReference type="SUPFAM" id="SSF141523">
    <property type="entry name" value="L,D-transpeptidase catalytic domain-like"/>
    <property type="match status" value="1"/>
</dbReference>
<feature type="active site" description="Nucleophile" evidence="6">
    <location>
        <position position="94"/>
    </location>
</feature>
<evidence type="ECO:0000256" key="2">
    <source>
        <dbReference type="ARBA" id="ARBA00022679"/>
    </source>
</evidence>
<dbReference type="RefSeq" id="WP_242980692.1">
    <property type="nucleotide sequence ID" value="NZ_PVXQ01000034.1"/>
</dbReference>
<dbReference type="UniPathway" id="UPA00219"/>